<feature type="region of interest" description="Disordered" evidence="1">
    <location>
        <begin position="1"/>
        <end position="22"/>
    </location>
</feature>
<comment type="caution">
    <text evidence="2">The sequence shown here is derived from an EMBL/GenBank/DDBJ whole genome shotgun (WGS) entry which is preliminary data.</text>
</comment>
<keyword evidence="3" id="KW-1185">Reference proteome</keyword>
<evidence type="ECO:0000313" key="2">
    <source>
        <dbReference type="EMBL" id="GBE88804.1"/>
    </source>
</evidence>
<dbReference type="InParanoid" id="A0A401H321"/>
<dbReference type="Proteomes" id="UP000287166">
    <property type="component" value="Unassembled WGS sequence"/>
</dbReference>
<dbReference type="GeneID" id="38785721"/>
<protein>
    <submittedName>
        <fullName evidence="2">Uncharacterized protein</fullName>
    </submittedName>
</protein>
<evidence type="ECO:0000256" key="1">
    <source>
        <dbReference type="SAM" id="MobiDB-lite"/>
    </source>
</evidence>
<evidence type="ECO:0000313" key="3">
    <source>
        <dbReference type="Proteomes" id="UP000287166"/>
    </source>
</evidence>
<dbReference type="AlphaFoldDB" id="A0A401H321"/>
<accession>A0A401H321</accession>
<gene>
    <name evidence="2" type="ORF">SCP_1402090</name>
</gene>
<sequence>MEDRCREPDETRERAESTNTVSDYTSRGMVPRVTNFVARGAERLWSHVRGIWAVTGTTPISVMFEKRI</sequence>
<reference evidence="2 3" key="1">
    <citation type="journal article" date="2018" name="Sci. Rep.">
        <title>Genome sequence of the cauliflower mushroom Sparassis crispa (Hanabiratake) and its association with beneficial usage.</title>
        <authorList>
            <person name="Kiyama R."/>
            <person name="Furutani Y."/>
            <person name="Kawaguchi K."/>
            <person name="Nakanishi T."/>
        </authorList>
    </citation>
    <scope>NUCLEOTIDE SEQUENCE [LARGE SCALE GENOMIC DNA]</scope>
</reference>
<proteinExistence type="predicted"/>
<dbReference type="RefSeq" id="XP_027619717.1">
    <property type="nucleotide sequence ID" value="XM_027763916.1"/>
</dbReference>
<dbReference type="EMBL" id="BFAD01000014">
    <property type="protein sequence ID" value="GBE88804.1"/>
    <property type="molecule type" value="Genomic_DNA"/>
</dbReference>
<organism evidence="2 3">
    <name type="scientific">Sparassis crispa</name>
    <dbReference type="NCBI Taxonomy" id="139825"/>
    <lineage>
        <taxon>Eukaryota</taxon>
        <taxon>Fungi</taxon>
        <taxon>Dikarya</taxon>
        <taxon>Basidiomycota</taxon>
        <taxon>Agaricomycotina</taxon>
        <taxon>Agaricomycetes</taxon>
        <taxon>Polyporales</taxon>
        <taxon>Sparassidaceae</taxon>
        <taxon>Sparassis</taxon>
    </lineage>
</organism>
<name>A0A401H321_9APHY</name>
<feature type="compositionally biased region" description="Basic and acidic residues" evidence="1">
    <location>
        <begin position="1"/>
        <end position="16"/>
    </location>
</feature>